<dbReference type="OrthoDB" id="9778801at2"/>
<name>A0A1G7XYY5_9PROT</name>
<protein>
    <recommendedName>
        <fullName evidence="3">DUF1365 domain-containing protein</fullName>
    </recommendedName>
</protein>
<reference evidence="2" key="1">
    <citation type="submission" date="2016-10" db="EMBL/GenBank/DDBJ databases">
        <authorList>
            <person name="Varghese N."/>
            <person name="Submissions S."/>
        </authorList>
    </citation>
    <scope>NUCLEOTIDE SEQUENCE [LARGE SCALE GENOMIC DNA]</scope>
    <source>
        <strain evidence="2">930I</strain>
    </source>
</reference>
<dbReference type="Proteomes" id="UP000217076">
    <property type="component" value="Unassembled WGS sequence"/>
</dbReference>
<dbReference type="Pfam" id="PF07103">
    <property type="entry name" value="DUF1365"/>
    <property type="match status" value="1"/>
</dbReference>
<keyword evidence="2" id="KW-1185">Reference proteome</keyword>
<organism evidence="1 2">
    <name type="scientific">Roseospirillum parvum</name>
    <dbReference type="NCBI Taxonomy" id="83401"/>
    <lineage>
        <taxon>Bacteria</taxon>
        <taxon>Pseudomonadati</taxon>
        <taxon>Pseudomonadota</taxon>
        <taxon>Alphaproteobacteria</taxon>
        <taxon>Rhodospirillales</taxon>
        <taxon>Rhodospirillaceae</taxon>
        <taxon>Roseospirillum</taxon>
    </lineage>
</organism>
<sequence length="267" mass="30234">MNDAPLVSGLYEAKVMHRRLKPARHRLDYRMVTFLLDLDELPELDRRMRLFGFDRPGVVSFRSADQADGQTPLREWIEARLDEVGLGIDGGPVRILCLPRVMGYAFNPLSVWFCYHRDGTLKALLHEVHNTFGERHAYLIPAPEPDAKGIIRQSCDKDFFVSPFMDMQMRYHFRIRPPTGAEGETVVVAIHQTDPEGPILHASLVGERQPLTDRTLALALLRHPLVTLKVIAGIHWEALHLWRKGLKLRDRPKPPPLITVVGPAGAG</sequence>
<evidence type="ECO:0000313" key="1">
    <source>
        <dbReference type="EMBL" id="SDG89313.1"/>
    </source>
</evidence>
<dbReference type="PANTHER" id="PTHR33973:SF4">
    <property type="entry name" value="OS07G0153300 PROTEIN"/>
    <property type="match status" value="1"/>
</dbReference>
<proteinExistence type="predicted"/>
<dbReference type="AlphaFoldDB" id="A0A1G7XYY5"/>
<evidence type="ECO:0008006" key="3">
    <source>
        <dbReference type="Google" id="ProtNLM"/>
    </source>
</evidence>
<gene>
    <name evidence="1" type="ORF">SAMN05421742_103140</name>
</gene>
<accession>A0A1G7XYY5</accession>
<dbReference type="InterPro" id="IPR010775">
    <property type="entry name" value="DUF1365"/>
</dbReference>
<dbReference type="PANTHER" id="PTHR33973">
    <property type="entry name" value="OS07G0153300 PROTEIN"/>
    <property type="match status" value="1"/>
</dbReference>
<dbReference type="STRING" id="83401.SAMN05421742_103140"/>
<dbReference type="RefSeq" id="WP_092616865.1">
    <property type="nucleotide sequence ID" value="NZ_FNCV01000003.1"/>
</dbReference>
<dbReference type="EMBL" id="FNCV01000003">
    <property type="protein sequence ID" value="SDG89313.1"/>
    <property type="molecule type" value="Genomic_DNA"/>
</dbReference>
<evidence type="ECO:0000313" key="2">
    <source>
        <dbReference type="Proteomes" id="UP000217076"/>
    </source>
</evidence>